<name>A0A2N9J6R4_FAGSY</name>
<feature type="chain" id="PRO_5014770383" description="Bifunctional inhibitor/plant lipid transfer protein/seed storage helical domain-containing protein" evidence="11">
    <location>
        <begin position="25"/>
        <end position="274"/>
    </location>
</feature>
<feature type="transmembrane region" description="Helical" evidence="10">
    <location>
        <begin position="240"/>
        <end position="273"/>
    </location>
</feature>
<evidence type="ECO:0000259" key="12">
    <source>
        <dbReference type="SMART" id="SM00499"/>
    </source>
</evidence>
<proteinExistence type="inferred from homology"/>
<dbReference type="Pfam" id="PF14368">
    <property type="entry name" value="LTP_2"/>
    <property type="match status" value="1"/>
</dbReference>
<dbReference type="Gene3D" id="1.10.110.10">
    <property type="entry name" value="Plant lipid-transfer and hydrophobic proteins"/>
    <property type="match status" value="1"/>
</dbReference>
<dbReference type="PANTHER" id="PTHR33044">
    <property type="entry name" value="BIFUNCTIONAL INHIBITOR/LIPID-TRANSFER PROTEIN/SEED STORAGE 2S ALBUMIN SUPERFAMILY PROTEIN-RELATED"/>
    <property type="match status" value="1"/>
</dbReference>
<feature type="compositionally biased region" description="Polar residues" evidence="9">
    <location>
        <begin position="131"/>
        <end position="153"/>
    </location>
</feature>
<dbReference type="FunFam" id="1.10.110.10:FF:000001">
    <property type="entry name" value="Bifunctional inhibitor/lipid-transfer protein/seed storage 2S albumin superfamily protein"/>
    <property type="match status" value="1"/>
</dbReference>
<keyword evidence="7" id="KW-0325">Glycoprotein</keyword>
<keyword evidence="8" id="KW-0449">Lipoprotein</keyword>
<dbReference type="AlphaFoldDB" id="A0A2N9J6R4"/>
<comment type="subcellular location">
    <subcellularLocation>
        <location evidence="1">Cell membrane</location>
        <topology evidence="1">Lipid-anchor</topology>
        <topology evidence="1">GPI-anchor</topology>
    </subcellularLocation>
</comment>
<evidence type="ECO:0000256" key="10">
    <source>
        <dbReference type="SAM" id="Phobius"/>
    </source>
</evidence>
<evidence type="ECO:0000256" key="4">
    <source>
        <dbReference type="ARBA" id="ARBA00022622"/>
    </source>
</evidence>
<evidence type="ECO:0000256" key="2">
    <source>
        <dbReference type="ARBA" id="ARBA00009748"/>
    </source>
</evidence>
<dbReference type="InterPro" id="IPR016140">
    <property type="entry name" value="Bifunc_inhib/LTP/seed_store"/>
</dbReference>
<feature type="domain" description="Bifunctional inhibitor/plant lipid transfer protein/seed storage helical" evidence="12">
    <location>
        <begin position="33"/>
        <end position="110"/>
    </location>
</feature>
<feature type="signal peptide" evidence="11">
    <location>
        <begin position="1"/>
        <end position="24"/>
    </location>
</feature>
<protein>
    <recommendedName>
        <fullName evidence="12">Bifunctional inhibitor/plant lipid transfer protein/seed storage helical domain-containing protein</fullName>
    </recommendedName>
</protein>
<evidence type="ECO:0000313" key="13">
    <source>
        <dbReference type="EMBL" id="SPD32200.1"/>
    </source>
</evidence>
<organism evidence="13">
    <name type="scientific">Fagus sylvatica</name>
    <name type="common">Beechnut</name>
    <dbReference type="NCBI Taxonomy" id="28930"/>
    <lineage>
        <taxon>Eukaryota</taxon>
        <taxon>Viridiplantae</taxon>
        <taxon>Streptophyta</taxon>
        <taxon>Embryophyta</taxon>
        <taxon>Tracheophyta</taxon>
        <taxon>Spermatophyta</taxon>
        <taxon>Magnoliopsida</taxon>
        <taxon>eudicotyledons</taxon>
        <taxon>Gunneridae</taxon>
        <taxon>Pentapetalae</taxon>
        <taxon>rosids</taxon>
        <taxon>fabids</taxon>
        <taxon>Fagales</taxon>
        <taxon>Fagaceae</taxon>
        <taxon>Fagus</taxon>
    </lineage>
</organism>
<evidence type="ECO:0000256" key="3">
    <source>
        <dbReference type="ARBA" id="ARBA00022475"/>
    </source>
</evidence>
<dbReference type="CDD" id="cd00010">
    <property type="entry name" value="AAI_LTSS"/>
    <property type="match status" value="1"/>
</dbReference>
<keyword evidence="6" id="KW-1015">Disulfide bond</keyword>
<feature type="region of interest" description="Disordered" evidence="9">
    <location>
        <begin position="131"/>
        <end position="178"/>
    </location>
</feature>
<evidence type="ECO:0000256" key="7">
    <source>
        <dbReference type="ARBA" id="ARBA00023180"/>
    </source>
</evidence>
<accession>A0A2N9J6R4</accession>
<gene>
    <name evidence="13" type="ORF">FSB_LOCUS60082</name>
</gene>
<dbReference type="InterPro" id="IPR036312">
    <property type="entry name" value="Bifun_inhib/LTP/seed_sf"/>
</dbReference>
<keyword evidence="3" id="KW-1003">Cell membrane</keyword>
<dbReference type="GO" id="GO:0005886">
    <property type="term" value="C:plasma membrane"/>
    <property type="evidence" value="ECO:0007669"/>
    <property type="project" value="UniProtKB-SubCell"/>
</dbReference>
<keyword evidence="10" id="KW-0812">Transmembrane</keyword>
<evidence type="ECO:0000256" key="9">
    <source>
        <dbReference type="SAM" id="MobiDB-lite"/>
    </source>
</evidence>
<keyword evidence="10" id="KW-1133">Transmembrane helix</keyword>
<evidence type="ECO:0000256" key="6">
    <source>
        <dbReference type="ARBA" id="ARBA00023157"/>
    </source>
</evidence>
<evidence type="ECO:0000256" key="1">
    <source>
        <dbReference type="ARBA" id="ARBA00004609"/>
    </source>
</evidence>
<keyword evidence="5 11" id="KW-0732">Signal</keyword>
<dbReference type="InterPro" id="IPR043325">
    <property type="entry name" value="LTSS"/>
</dbReference>
<dbReference type="SUPFAM" id="SSF47699">
    <property type="entry name" value="Bifunctional inhibitor/lipid-transfer protein/seed storage 2S albumin"/>
    <property type="match status" value="1"/>
</dbReference>
<dbReference type="SMART" id="SM00499">
    <property type="entry name" value="AAI"/>
    <property type="match status" value="1"/>
</dbReference>
<evidence type="ECO:0000256" key="5">
    <source>
        <dbReference type="ARBA" id="ARBA00022729"/>
    </source>
</evidence>
<keyword evidence="4" id="KW-0336">GPI-anchor</keyword>
<evidence type="ECO:0000256" key="11">
    <source>
        <dbReference type="SAM" id="SignalP"/>
    </source>
</evidence>
<reference evidence="13" key="1">
    <citation type="submission" date="2018-02" db="EMBL/GenBank/DDBJ databases">
        <authorList>
            <person name="Cohen D.B."/>
            <person name="Kent A.D."/>
        </authorList>
    </citation>
    <scope>NUCLEOTIDE SEQUENCE</scope>
</reference>
<sequence>MGSKNITLAFSYTLVLMLIGFASSNLDQDRAECANQLIGLSTCLPYVGGDAKSPTLDCCTGLKQVLDKGKKCLCILIKDRDDPNLGVKINATLALALPTACHTPANISECVTLLHLAPNSTDAKVFEGFSNSTKGSSTPVGSVKGNSTSNGSSAEEKSDAGKGKSHPQPPSADHPEKLVSFSDLGFSTRLRDLGLRDDASRWALRRGFADLGLRRSGLRRSALRRSGLRGGLRNEAVCGFAGFVGFAGIVVVCCDGVCGFAGIVGFAGLVVFLM</sequence>
<dbReference type="GO" id="GO:0098552">
    <property type="term" value="C:side of membrane"/>
    <property type="evidence" value="ECO:0007669"/>
    <property type="project" value="UniProtKB-KW"/>
</dbReference>
<comment type="similarity">
    <text evidence="2">Belongs to the plant LTP family.</text>
</comment>
<evidence type="ECO:0000256" key="8">
    <source>
        <dbReference type="ARBA" id="ARBA00023288"/>
    </source>
</evidence>
<keyword evidence="10" id="KW-0472">Membrane</keyword>
<dbReference type="EMBL" id="OIVN01006393">
    <property type="protein sequence ID" value="SPD32200.1"/>
    <property type="molecule type" value="Genomic_DNA"/>
</dbReference>